<dbReference type="RefSeq" id="WP_272859164.1">
    <property type="nucleotide sequence ID" value="NZ_CP067134.1"/>
</dbReference>
<reference evidence="1 2" key="1">
    <citation type="submission" date="2021-01" db="EMBL/GenBank/DDBJ databases">
        <title>Biogeographic distribution of Paracoccus.</title>
        <authorList>
            <person name="Hollensteiner J."/>
            <person name="Leineberger J."/>
            <person name="Brinkhoff T."/>
            <person name="Daniel R."/>
        </authorList>
    </citation>
    <scope>NUCLEOTIDE SEQUENCE [LARGE SCALE GENOMIC DNA]</scope>
    <source>
        <strain evidence="1 2">LMG25392</strain>
    </source>
</reference>
<protein>
    <submittedName>
        <fullName evidence="1">Uncharacterized protein</fullName>
    </submittedName>
</protein>
<organism evidence="1 2">
    <name type="scientific">Paracoccus stylophorae</name>
    <dbReference type="NCBI Taxonomy" id="659350"/>
    <lineage>
        <taxon>Bacteria</taxon>
        <taxon>Pseudomonadati</taxon>
        <taxon>Pseudomonadota</taxon>
        <taxon>Alphaproteobacteria</taxon>
        <taxon>Rhodobacterales</taxon>
        <taxon>Paracoccaceae</taxon>
        <taxon>Paracoccus</taxon>
    </lineage>
</organism>
<gene>
    <name evidence="1" type="ORF">JHW45_01285</name>
</gene>
<evidence type="ECO:0000313" key="1">
    <source>
        <dbReference type="EMBL" id="WCR11075.1"/>
    </source>
</evidence>
<accession>A0ABY7SVL5</accession>
<evidence type="ECO:0000313" key="2">
    <source>
        <dbReference type="Proteomes" id="UP001218412"/>
    </source>
</evidence>
<sequence length="73" mass="7875">MAIHIAAGRAKAARQVGNDQNLDLPGWIFEQPIPTRHGDDLVETVRICVSARLTGSLGRALRCAGDFARGLLH</sequence>
<dbReference type="Proteomes" id="UP001218412">
    <property type="component" value="Chromosome"/>
</dbReference>
<proteinExistence type="predicted"/>
<name>A0ABY7SVL5_9RHOB</name>
<dbReference type="EMBL" id="CP067134">
    <property type="protein sequence ID" value="WCR11075.1"/>
    <property type="molecule type" value="Genomic_DNA"/>
</dbReference>
<keyword evidence="2" id="KW-1185">Reference proteome</keyword>